<proteinExistence type="inferred from homology"/>
<protein>
    <submittedName>
        <fullName evidence="5">Putative RNA methyltransferase</fullName>
    </submittedName>
</protein>
<evidence type="ECO:0000313" key="5">
    <source>
        <dbReference type="EMBL" id="KUK46158.1"/>
    </source>
</evidence>
<dbReference type="AlphaFoldDB" id="A0A101FX98"/>
<dbReference type="GO" id="GO:0008173">
    <property type="term" value="F:RNA methyltransferase activity"/>
    <property type="evidence" value="ECO:0007669"/>
    <property type="project" value="InterPro"/>
</dbReference>
<dbReference type="InterPro" id="IPR029028">
    <property type="entry name" value="Alpha/beta_knot_MTases"/>
</dbReference>
<dbReference type="GO" id="GO:0003723">
    <property type="term" value="F:RNA binding"/>
    <property type="evidence" value="ECO:0007669"/>
    <property type="project" value="InterPro"/>
</dbReference>
<dbReference type="Pfam" id="PF22435">
    <property type="entry name" value="MRM3-like_sub_bind"/>
    <property type="match status" value="1"/>
</dbReference>
<comment type="caution">
    <text evidence="5">The sequence shown here is derived from an EMBL/GenBank/DDBJ whole genome shotgun (WGS) entry which is preliminary data.</text>
</comment>
<dbReference type="PANTHER" id="PTHR43191">
    <property type="entry name" value="RRNA METHYLTRANSFERASE 3"/>
    <property type="match status" value="1"/>
</dbReference>
<dbReference type="GO" id="GO:0032259">
    <property type="term" value="P:methylation"/>
    <property type="evidence" value="ECO:0007669"/>
    <property type="project" value="UniProtKB-KW"/>
</dbReference>
<dbReference type="SUPFAM" id="SSF55315">
    <property type="entry name" value="L30e-like"/>
    <property type="match status" value="1"/>
</dbReference>
<feature type="domain" description="RNA 2-O ribose methyltransferase substrate binding" evidence="4">
    <location>
        <begin position="33"/>
        <end position="108"/>
    </location>
</feature>
<evidence type="ECO:0000256" key="1">
    <source>
        <dbReference type="ARBA" id="ARBA00007228"/>
    </source>
</evidence>
<dbReference type="CDD" id="cd18095">
    <property type="entry name" value="SpoU-like_rRNA-MTase"/>
    <property type="match status" value="1"/>
</dbReference>
<dbReference type="EMBL" id="LGFU01000062">
    <property type="protein sequence ID" value="KUK46158.1"/>
    <property type="molecule type" value="Genomic_DNA"/>
</dbReference>
<dbReference type="Gene3D" id="3.40.1280.10">
    <property type="match status" value="1"/>
</dbReference>
<dbReference type="GO" id="GO:0006396">
    <property type="term" value="P:RNA processing"/>
    <property type="evidence" value="ECO:0007669"/>
    <property type="project" value="InterPro"/>
</dbReference>
<evidence type="ECO:0000256" key="2">
    <source>
        <dbReference type="ARBA" id="ARBA00022603"/>
    </source>
</evidence>
<dbReference type="SMART" id="SM00967">
    <property type="entry name" value="SpoU_sub_bind"/>
    <property type="match status" value="1"/>
</dbReference>
<dbReference type="InterPro" id="IPR053888">
    <property type="entry name" value="MRM3-like_sub_bind"/>
</dbReference>
<dbReference type="Pfam" id="PF00588">
    <property type="entry name" value="SpoU_methylase"/>
    <property type="match status" value="1"/>
</dbReference>
<dbReference type="InterPro" id="IPR013123">
    <property type="entry name" value="SpoU_subst-bd"/>
</dbReference>
<gene>
    <name evidence="5" type="ORF">XD73_0966</name>
</gene>
<dbReference type="Proteomes" id="UP000064249">
    <property type="component" value="Unassembled WGS sequence"/>
</dbReference>
<keyword evidence="3 5" id="KW-0808">Transferase</keyword>
<sequence>MSEMITSSSNSKIKLVRSLQSSSKNRKAESAFVAEGIRLVEEAISVNWPLEFLLYDESLSERGMALIKTLQGKPDADISEIRSALMAEISDTETPQGILAVLKREAMPLPDSPSFIVIADQIRDPGNMGTLLRTTEAAGGDAVILTPGTVDAFSPKVVRSGMGAHFHLAIQHKDWDEIDAYLGSIPVFLAESEGGIPLWEADLAGNCALLIGGEAFGASPEGETKATQKITIPMKGRAESLNAAVAAAILIAEVLRQRYQK</sequence>
<organism evidence="5 6">
    <name type="scientific">Anaerolinea thermophila</name>
    <dbReference type="NCBI Taxonomy" id="167964"/>
    <lineage>
        <taxon>Bacteria</taxon>
        <taxon>Bacillati</taxon>
        <taxon>Chloroflexota</taxon>
        <taxon>Anaerolineae</taxon>
        <taxon>Anaerolineales</taxon>
        <taxon>Anaerolineaceae</taxon>
        <taxon>Anaerolinea</taxon>
    </lineage>
</organism>
<dbReference type="PANTHER" id="PTHR43191:SF2">
    <property type="entry name" value="RRNA METHYLTRANSFERASE 3, MITOCHONDRIAL"/>
    <property type="match status" value="1"/>
</dbReference>
<dbReference type="InterPro" id="IPR029026">
    <property type="entry name" value="tRNA_m1G_MTases_N"/>
</dbReference>
<accession>A0A101FX98</accession>
<dbReference type="Gene3D" id="3.30.1330.30">
    <property type="match status" value="1"/>
</dbReference>
<reference evidence="5 6" key="1">
    <citation type="journal article" date="2015" name="MBio">
        <title>Genome-Resolved Metagenomic Analysis Reveals Roles for Candidate Phyla and Other Microbial Community Members in Biogeochemical Transformations in Oil Reservoirs.</title>
        <authorList>
            <person name="Hu P."/>
            <person name="Tom L."/>
            <person name="Singh A."/>
            <person name="Thomas B.C."/>
            <person name="Baker B.J."/>
            <person name="Piceno Y.M."/>
            <person name="Andersen G.L."/>
            <person name="Banfield J.F."/>
        </authorList>
    </citation>
    <scope>NUCLEOTIDE SEQUENCE [LARGE SCALE GENOMIC DNA]</scope>
    <source>
        <strain evidence="5">46_16</strain>
    </source>
</reference>
<name>A0A101FX98_9CHLR</name>
<evidence type="ECO:0000256" key="3">
    <source>
        <dbReference type="ARBA" id="ARBA00022679"/>
    </source>
</evidence>
<evidence type="ECO:0000259" key="4">
    <source>
        <dbReference type="SMART" id="SM00967"/>
    </source>
</evidence>
<dbReference type="InterPro" id="IPR051259">
    <property type="entry name" value="rRNA_Methyltransferase"/>
</dbReference>
<dbReference type="GO" id="GO:0005737">
    <property type="term" value="C:cytoplasm"/>
    <property type="evidence" value="ECO:0007669"/>
    <property type="project" value="UniProtKB-ARBA"/>
</dbReference>
<dbReference type="InterPro" id="IPR001537">
    <property type="entry name" value="SpoU_MeTrfase"/>
</dbReference>
<keyword evidence="2 5" id="KW-0489">Methyltransferase</keyword>
<comment type="similarity">
    <text evidence="1">Belongs to the class IV-like SAM-binding methyltransferase superfamily. RNA methyltransferase TrmH family.</text>
</comment>
<dbReference type="InterPro" id="IPR029064">
    <property type="entry name" value="Ribosomal_eL30-like_sf"/>
</dbReference>
<evidence type="ECO:0000313" key="6">
    <source>
        <dbReference type="Proteomes" id="UP000064249"/>
    </source>
</evidence>
<dbReference type="SUPFAM" id="SSF75217">
    <property type="entry name" value="alpha/beta knot"/>
    <property type="match status" value="1"/>
</dbReference>